<reference evidence="6" key="1">
    <citation type="journal article" date="2014" name="Int. J. Syst. Evol. Microbiol.">
        <title>Complete genome sequence of Corynebacterium casei LMG S-19264T (=DSM 44701T), isolated from a smear-ripened cheese.</title>
        <authorList>
            <consortium name="US DOE Joint Genome Institute (JGI-PGF)"/>
            <person name="Walter F."/>
            <person name="Albersmeier A."/>
            <person name="Kalinowski J."/>
            <person name="Ruckert C."/>
        </authorList>
    </citation>
    <scope>NUCLEOTIDE SEQUENCE</scope>
    <source>
        <strain evidence="6">CGMCC 4.7308</strain>
    </source>
</reference>
<reference evidence="6" key="2">
    <citation type="submission" date="2020-09" db="EMBL/GenBank/DDBJ databases">
        <authorList>
            <person name="Sun Q."/>
            <person name="Zhou Y."/>
        </authorList>
    </citation>
    <scope>NUCLEOTIDE SEQUENCE</scope>
    <source>
        <strain evidence="6">CGMCC 4.7308</strain>
    </source>
</reference>
<dbReference type="Proteomes" id="UP000655208">
    <property type="component" value="Unassembled WGS sequence"/>
</dbReference>
<dbReference type="GO" id="GO:0032993">
    <property type="term" value="C:protein-DNA complex"/>
    <property type="evidence" value="ECO:0007669"/>
    <property type="project" value="TreeGrafter"/>
</dbReference>
<dbReference type="InterPro" id="IPR036388">
    <property type="entry name" value="WH-like_DNA-bd_sf"/>
</dbReference>
<dbReference type="SUPFAM" id="SSF53850">
    <property type="entry name" value="Periplasmic binding protein-like II"/>
    <property type="match status" value="1"/>
</dbReference>
<dbReference type="InterPro" id="IPR005119">
    <property type="entry name" value="LysR_subst-bd"/>
</dbReference>
<dbReference type="GO" id="GO:0003677">
    <property type="term" value="F:DNA binding"/>
    <property type="evidence" value="ECO:0007669"/>
    <property type="project" value="UniProtKB-KW"/>
</dbReference>
<feature type="domain" description="HTH lysR-type" evidence="5">
    <location>
        <begin position="16"/>
        <end position="73"/>
    </location>
</feature>
<proteinExistence type="inferred from homology"/>
<evidence type="ECO:0000313" key="7">
    <source>
        <dbReference type="Proteomes" id="UP000655208"/>
    </source>
</evidence>
<dbReference type="Pfam" id="PF03466">
    <property type="entry name" value="LysR_substrate"/>
    <property type="match status" value="1"/>
</dbReference>
<evidence type="ECO:0000313" key="6">
    <source>
        <dbReference type="EMBL" id="GGL86139.1"/>
    </source>
</evidence>
<dbReference type="PANTHER" id="PTHR30346:SF0">
    <property type="entry name" value="HCA OPERON TRANSCRIPTIONAL ACTIVATOR HCAR"/>
    <property type="match status" value="1"/>
</dbReference>
<dbReference type="InterPro" id="IPR036390">
    <property type="entry name" value="WH_DNA-bd_sf"/>
</dbReference>
<comment type="similarity">
    <text evidence="1">Belongs to the LysR transcriptional regulatory family.</text>
</comment>
<dbReference type="PROSITE" id="PS50931">
    <property type="entry name" value="HTH_LYSR"/>
    <property type="match status" value="1"/>
</dbReference>
<dbReference type="EMBL" id="BMNA01000001">
    <property type="protein sequence ID" value="GGL86139.1"/>
    <property type="molecule type" value="Genomic_DNA"/>
</dbReference>
<evidence type="ECO:0000259" key="5">
    <source>
        <dbReference type="PROSITE" id="PS50931"/>
    </source>
</evidence>
<dbReference type="InterPro" id="IPR011991">
    <property type="entry name" value="ArsR-like_HTH"/>
</dbReference>
<dbReference type="FunFam" id="1.10.10.10:FF:000001">
    <property type="entry name" value="LysR family transcriptional regulator"/>
    <property type="match status" value="1"/>
</dbReference>
<organism evidence="6 7">
    <name type="scientific">Nakamurella endophytica</name>
    <dbReference type="NCBI Taxonomy" id="1748367"/>
    <lineage>
        <taxon>Bacteria</taxon>
        <taxon>Bacillati</taxon>
        <taxon>Actinomycetota</taxon>
        <taxon>Actinomycetes</taxon>
        <taxon>Nakamurellales</taxon>
        <taxon>Nakamurellaceae</taxon>
        <taxon>Nakamurella</taxon>
    </lineage>
</organism>
<accession>A0A917SJZ6</accession>
<dbReference type="SUPFAM" id="SSF46785">
    <property type="entry name" value="Winged helix' DNA-binding domain"/>
    <property type="match status" value="1"/>
</dbReference>
<evidence type="ECO:0000256" key="2">
    <source>
        <dbReference type="ARBA" id="ARBA00023015"/>
    </source>
</evidence>
<dbReference type="CDD" id="cd00090">
    <property type="entry name" value="HTH_ARSR"/>
    <property type="match status" value="1"/>
</dbReference>
<protein>
    <submittedName>
        <fullName evidence="6">LysR family transcriptional regulator</fullName>
    </submittedName>
</protein>
<evidence type="ECO:0000256" key="1">
    <source>
        <dbReference type="ARBA" id="ARBA00009437"/>
    </source>
</evidence>
<dbReference type="PANTHER" id="PTHR30346">
    <property type="entry name" value="TRANSCRIPTIONAL DUAL REGULATOR HCAR-RELATED"/>
    <property type="match status" value="1"/>
</dbReference>
<dbReference type="PRINTS" id="PR00039">
    <property type="entry name" value="HTHLYSR"/>
</dbReference>
<keyword evidence="4" id="KW-0804">Transcription</keyword>
<evidence type="ECO:0000256" key="3">
    <source>
        <dbReference type="ARBA" id="ARBA00023125"/>
    </source>
</evidence>
<comment type="caution">
    <text evidence="6">The sequence shown here is derived from an EMBL/GenBank/DDBJ whole genome shotgun (WGS) entry which is preliminary data.</text>
</comment>
<keyword evidence="7" id="KW-1185">Reference proteome</keyword>
<sequence length="304" mass="31907">MRVGVHLCSSRMNGDPDPRHLRALLALAGEGTFTDAAIALGISQSAVSRALAQLEDLLGTRLVERTTRSLGLTAAGERAVPAASAALRALAAVREAVSGAPRPLRLGYSWGALGRRTTTVLQIWRRRHPGVPLEVHRVDARDAGLRSGVVDVAVIRGDGDDLHDPAVVSELLFEEQRVLALPVGHRLLDEPAPGLDALVGETVAVTPPIGTTTRALWPDDAGPARLVRSANTDEWLTAIASGDAVGVTTEATAFQHPHPDVVFVPAAGAPRVPVLLVWPAVAPHPAVAQLRVLLTDVLRDGGPS</sequence>
<dbReference type="Gene3D" id="1.10.10.10">
    <property type="entry name" value="Winged helix-like DNA-binding domain superfamily/Winged helix DNA-binding domain"/>
    <property type="match status" value="1"/>
</dbReference>
<dbReference type="Gene3D" id="3.40.190.10">
    <property type="entry name" value="Periplasmic binding protein-like II"/>
    <property type="match status" value="2"/>
</dbReference>
<evidence type="ECO:0000256" key="4">
    <source>
        <dbReference type="ARBA" id="ARBA00023163"/>
    </source>
</evidence>
<dbReference type="AlphaFoldDB" id="A0A917SJZ6"/>
<dbReference type="Pfam" id="PF00126">
    <property type="entry name" value="HTH_1"/>
    <property type="match status" value="1"/>
</dbReference>
<keyword evidence="3" id="KW-0238">DNA-binding</keyword>
<gene>
    <name evidence="6" type="ORF">GCM10011594_02260</name>
</gene>
<keyword evidence="2" id="KW-0805">Transcription regulation</keyword>
<dbReference type="InterPro" id="IPR000847">
    <property type="entry name" value="LysR_HTH_N"/>
</dbReference>
<name>A0A917SJZ6_9ACTN</name>
<dbReference type="GO" id="GO:0003700">
    <property type="term" value="F:DNA-binding transcription factor activity"/>
    <property type="evidence" value="ECO:0007669"/>
    <property type="project" value="InterPro"/>
</dbReference>